<dbReference type="InterPro" id="IPR000184">
    <property type="entry name" value="Bac_surfAg_D15"/>
</dbReference>
<organism evidence="9">
    <name type="scientific">hydrothermal vent metagenome</name>
    <dbReference type="NCBI Taxonomy" id="652676"/>
    <lineage>
        <taxon>unclassified sequences</taxon>
        <taxon>metagenomes</taxon>
        <taxon>ecological metagenomes</taxon>
    </lineage>
</organism>
<dbReference type="AlphaFoldDB" id="A0A1W1BVM5"/>
<dbReference type="EMBL" id="FPHK01000029">
    <property type="protein sequence ID" value="SFV57658.1"/>
    <property type="molecule type" value="Genomic_DNA"/>
</dbReference>
<dbReference type="InterPro" id="IPR039910">
    <property type="entry name" value="D15-like"/>
</dbReference>
<sequence length="760" mass="86517">MKIFLSLFFIFFTGTLYAEVVKSINFEGMMHLSKPVALRMLSFEKGDDINVEDVDKAIKNYFNQGYFNDIWTEFSDGNLTFYFKEKAIISQVELKGWKENDDDVKENVIQIKKGTLYDEKKIEAAKQRIIEAISQDGKIDSVVEVKTSYLENGSVKVTFIVNEGEEITIEKIDYSGVYGLNPDDFDDVIANKEHQFMGWFWGRNSGKMSLRDLEYDNLRIRDLYMQHGYLDAIVDTPFVRVNFDSYKADMSYQIAEGEQYTISKVTIYQRKHVVDDAKIKELISLKKGDIFNIKKFREDSKKIKTLIADKSYAFVQVVPDLKKNKEKKTVEVVFRVMPGEKVKIRNVLISGNTRTLDRVIRRELYLGPEDMYSLTDLKDSRNALGRLGFFDSNTIEEKRIDNHTMDLIVKVKEAPTGNIQLGGGYGSYGGLLLSVGVNDRNIWGSGINVGVKAEKSQTSQNYSFNISNPRLNDSDFSGNFSIYHSVYDYNDYTTLSDGVTVGTGHRFSRHISGYLGYGYSKNDYNFGSDFNASQYGTGIYYFEAYDKSSVTVSMSWDSTDDYYLPREGFTLSQSFEKSGLGGDADFLKSRTNFAKYIGLDDYLGFDAIFRYKARYYALIDNGYVPLAEKFYMGGIGSVRGYESYSISPMIADETGMDTYKGTKIRRIGGTQTFSNNFELSFPLIPKAKMRLVTYLDWGIISDNISSQILEGTNNQARAGYGAGLEWFSPVGPIQLMFSRAINPQEGDKTSNFEFTMGQRF</sequence>
<keyword evidence="3" id="KW-0812">Transmembrane</keyword>
<keyword evidence="2" id="KW-1134">Transmembrane beta strand</keyword>
<gene>
    <name evidence="9" type="ORF">MNB_SM-6-1134</name>
</gene>
<keyword evidence="7" id="KW-0998">Cell outer membrane</keyword>
<feature type="domain" description="POTRA" evidence="8">
    <location>
        <begin position="342"/>
        <end position="414"/>
    </location>
</feature>
<dbReference type="PANTHER" id="PTHR12815">
    <property type="entry name" value="SORTING AND ASSEMBLY MACHINERY SAMM50 PROTEIN FAMILY MEMBER"/>
    <property type="match status" value="1"/>
</dbReference>
<protein>
    <submittedName>
        <fullName evidence="9">Outer membrane protein assembly factor YaeT</fullName>
    </submittedName>
</protein>
<evidence type="ECO:0000256" key="1">
    <source>
        <dbReference type="ARBA" id="ARBA00004370"/>
    </source>
</evidence>
<evidence type="ECO:0000256" key="7">
    <source>
        <dbReference type="ARBA" id="ARBA00023237"/>
    </source>
</evidence>
<evidence type="ECO:0000313" key="9">
    <source>
        <dbReference type="EMBL" id="SFV57658.1"/>
    </source>
</evidence>
<dbReference type="InterPro" id="IPR023707">
    <property type="entry name" value="OM_assembly_BamA"/>
</dbReference>
<evidence type="ECO:0000256" key="6">
    <source>
        <dbReference type="ARBA" id="ARBA00023136"/>
    </source>
</evidence>
<dbReference type="NCBIfam" id="TIGR03303">
    <property type="entry name" value="OM_YaeT"/>
    <property type="match status" value="1"/>
</dbReference>
<dbReference type="GO" id="GO:0019867">
    <property type="term" value="C:outer membrane"/>
    <property type="evidence" value="ECO:0007669"/>
    <property type="project" value="InterPro"/>
</dbReference>
<feature type="domain" description="POTRA" evidence="8">
    <location>
        <begin position="260"/>
        <end position="339"/>
    </location>
</feature>
<dbReference type="PIRSF" id="PIRSF006076">
    <property type="entry name" value="OM_assembly_OMP85"/>
    <property type="match status" value="1"/>
</dbReference>
<dbReference type="Pfam" id="PF01103">
    <property type="entry name" value="Omp85"/>
    <property type="match status" value="1"/>
</dbReference>
<dbReference type="Pfam" id="PF07244">
    <property type="entry name" value="POTRA"/>
    <property type="match status" value="4"/>
</dbReference>
<evidence type="ECO:0000259" key="8">
    <source>
        <dbReference type="PROSITE" id="PS51779"/>
    </source>
</evidence>
<dbReference type="Gene3D" id="2.40.160.50">
    <property type="entry name" value="membrane protein fhac: a member of the omp85/tpsb transporter family"/>
    <property type="match status" value="1"/>
</dbReference>
<proteinExistence type="predicted"/>
<dbReference type="InterPro" id="IPR034746">
    <property type="entry name" value="POTRA"/>
</dbReference>
<dbReference type="PROSITE" id="PS51779">
    <property type="entry name" value="POTRA"/>
    <property type="match status" value="2"/>
</dbReference>
<dbReference type="PANTHER" id="PTHR12815:SF23">
    <property type="entry name" value="OUTER MEMBRANE PROTEIN ASSEMBLY FACTOR BAMA"/>
    <property type="match status" value="1"/>
</dbReference>
<evidence type="ECO:0000256" key="2">
    <source>
        <dbReference type="ARBA" id="ARBA00022452"/>
    </source>
</evidence>
<dbReference type="Gene3D" id="3.10.20.310">
    <property type="entry name" value="membrane protein fhac"/>
    <property type="match status" value="5"/>
</dbReference>
<dbReference type="GO" id="GO:0071709">
    <property type="term" value="P:membrane assembly"/>
    <property type="evidence" value="ECO:0007669"/>
    <property type="project" value="InterPro"/>
</dbReference>
<keyword evidence="5" id="KW-0677">Repeat</keyword>
<evidence type="ECO:0000256" key="3">
    <source>
        <dbReference type="ARBA" id="ARBA00022692"/>
    </source>
</evidence>
<name>A0A1W1BVM5_9ZZZZ</name>
<accession>A0A1W1BVM5</accession>
<evidence type="ECO:0000256" key="5">
    <source>
        <dbReference type="ARBA" id="ARBA00022737"/>
    </source>
</evidence>
<comment type="subcellular location">
    <subcellularLocation>
        <location evidence="1">Membrane</location>
    </subcellularLocation>
</comment>
<dbReference type="InterPro" id="IPR010827">
    <property type="entry name" value="BamA/TamA_POTRA"/>
</dbReference>
<keyword evidence="4" id="KW-0732">Signal</keyword>
<reference evidence="9" key="1">
    <citation type="submission" date="2016-10" db="EMBL/GenBank/DDBJ databases">
        <authorList>
            <person name="de Groot N.N."/>
        </authorList>
    </citation>
    <scope>NUCLEOTIDE SEQUENCE</scope>
</reference>
<evidence type="ECO:0000256" key="4">
    <source>
        <dbReference type="ARBA" id="ARBA00022729"/>
    </source>
</evidence>
<keyword evidence="6" id="KW-0472">Membrane</keyword>